<keyword evidence="4" id="KW-1185">Reference proteome</keyword>
<evidence type="ECO:0000259" key="2">
    <source>
        <dbReference type="Pfam" id="PF00246"/>
    </source>
</evidence>
<dbReference type="GO" id="GO:0008270">
    <property type="term" value="F:zinc ion binding"/>
    <property type="evidence" value="ECO:0007669"/>
    <property type="project" value="InterPro"/>
</dbReference>
<organism evidence="3 4">
    <name type="scientific">Cylicostephanus goldi</name>
    <name type="common">Nematode worm</name>
    <dbReference type="NCBI Taxonomy" id="71465"/>
    <lineage>
        <taxon>Eukaryota</taxon>
        <taxon>Metazoa</taxon>
        <taxon>Ecdysozoa</taxon>
        <taxon>Nematoda</taxon>
        <taxon>Chromadorea</taxon>
        <taxon>Rhabditida</taxon>
        <taxon>Rhabditina</taxon>
        <taxon>Rhabditomorpha</taxon>
        <taxon>Strongyloidea</taxon>
        <taxon>Strongylidae</taxon>
        <taxon>Cylicostephanus</taxon>
    </lineage>
</organism>
<dbReference type="Proteomes" id="UP000271889">
    <property type="component" value="Unassembled WGS sequence"/>
</dbReference>
<dbReference type="GO" id="GO:0006508">
    <property type="term" value="P:proteolysis"/>
    <property type="evidence" value="ECO:0007669"/>
    <property type="project" value="InterPro"/>
</dbReference>
<dbReference type="SUPFAM" id="SSF53187">
    <property type="entry name" value="Zn-dependent exopeptidases"/>
    <property type="match status" value="1"/>
</dbReference>
<dbReference type="Pfam" id="PF00246">
    <property type="entry name" value="Peptidase_M14"/>
    <property type="match status" value="1"/>
</dbReference>
<evidence type="ECO:0000313" key="3">
    <source>
        <dbReference type="EMBL" id="VDN29635.1"/>
    </source>
</evidence>
<comment type="similarity">
    <text evidence="1">Belongs to the peptidase M14 family.</text>
</comment>
<dbReference type="Gene3D" id="3.40.630.10">
    <property type="entry name" value="Zn peptidases"/>
    <property type="match status" value="1"/>
</dbReference>
<gene>
    <name evidence="3" type="ORF">CGOC_LOCUS11314</name>
</gene>
<evidence type="ECO:0000313" key="4">
    <source>
        <dbReference type="Proteomes" id="UP000271889"/>
    </source>
</evidence>
<name>A0A3P7MJC4_CYLGO</name>
<reference evidence="3 4" key="1">
    <citation type="submission" date="2018-11" db="EMBL/GenBank/DDBJ databases">
        <authorList>
            <consortium name="Pathogen Informatics"/>
        </authorList>
    </citation>
    <scope>NUCLEOTIDE SEQUENCE [LARGE SCALE GENOMIC DNA]</scope>
</reference>
<evidence type="ECO:0000256" key="1">
    <source>
        <dbReference type="ARBA" id="ARBA00005988"/>
    </source>
</evidence>
<dbReference type="OrthoDB" id="3626597at2759"/>
<dbReference type="GO" id="GO:0004181">
    <property type="term" value="F:metallocarboxypeptidase activity"/>
    <property type="evidence" value="ECO:0007669"/>
    <property type="project" value="InterPro"/>
</dbReference>
<feature type="domain" description="Peptidase M14" evidence="2">
    <location>
        <begin position="55"/>
        <end position="89"/>
    </location>
</feature>
<dbReference type="EMBL" id="UYRV01115720">
    <property type="protein sequence ID" value="VDN29635.1"/>
    <property type="molecule type" value="Genomic_DNA"/>
</dbReference>
<dbReference type="AlphaFoldDB" id="A0A3P7MJC4"/>
<sequence length="99" mass="11588">MRRLLAVLVVVYVPWKTRPNRVVRDLSIYRLPMAYAVGKTPRFDLTRYHDFPEFERYIRGVAKMNPDIVSLRMLGYSHENRPLLGLKVNIAKIRGSPFA</sequence>
<accession>A0A3P7MJC4</accession>
<proteinExistence type="inferred from homology"/>
<protein>
    <recommendedName>
        <fullName evidence="2">Peptidase M14 domain-containing protein</fullName>
    </recommendedName>
</protein>
<dbReference type="InterPro" id="IPR000834">
    <property type="entry name" value="Peptidase_M14"/>
</dbReference>